<sequence length="484" mass="55571">MLFSDDDPPVIDVRQQSGPPRPVDVLGNNDPLSNPLEPTQEVDLDGPTTPVNPMVTSTRPAIGSQKKYGERYGQQRQDSDVAENDYRTHRTEEVSYDSEACNAIQVDISDALSERDKVKYTVHTKTTLTAFAKPEMSVVREHEEFVWLHTCLEDCEEYAGFIIPPAPPRPDFDASREKLQKLGEGEATMTKEEFQKMKQELEQEYLASFKKTVAMHEVFLCRLAAHPVFSRDPNFRVFLEYENDLSVRGRNKKETVTNLFKRFSQSADEVLLSGQRDVDEFFDRERNYLLEYHTHVREATHKADKSCKLRKNVADSYAKLANQLEKYGSLEAANGDKEFGYFLSRITDMLERLKKLEARVGTDEELKLADTLRYFMRESQAGKDLLYRRLRCLANYEAANKNLERARGKNKDIVRAEAEQTEANKKFDAITTQAKKELVDLKKRRVDAFKKNLNDLAELEVKHSKNKLSLLQSMLSALKDGQST</sequence>
<dbReference type="FunFam" id="3.30.1520.10:FF:000001">
    <property type="entry name" value="Sorting nexin"/>
    <property type="match status" value="1"/>
</dbReference>
<gene>
    <name evidence="6" type="ORF">BXYJ_LOCUS10755</name>
</gene>
<organism evidence="6 7">
    <name type="scientific">Bursaphelenchus xylophilus</name>
    <name type="common">Pinewood nematode worm</name>
    <name type="synonym">Aphelenchoides xylophilus</name>
    <dbReference type="NCBI Taxonomy" id="6326"/>
    <lineage>
        <taxon>Eukaryota</taxon>
        <taxon>Metazoa</taxon>
        <taxon>Ecdysozoa</taxon>
        <taxon>Nematoda</taxon>
        <taxon>Chromadorea</taxon>
        <taxon>Rhabditida</taxon>
        <taxon>Tylenchina</taxon>
        <taxon>Tylenchomorpha</taxon>
        <taxon>Aphelenchoidea</taxon>
        <taxon>Aphelenchoididae</taxon>
        <taxon>Bursaphelenchus</taxon>
    </lineage>
</organism>
<dbReference type="Pfam" id="PF09325">
    <property type="entry name" value="Vps5"/>
    <property type="match status" value="1"/>
</dbReference>
<dbReference type="GO" id="GO:0015031">
    <property type="term" value="P:protein transport"/>
    <property type="evidence" value="ECO:0007669"/>
    <property type="project" value="UniProtKB-KW"/>
</dbReference>
<dbReference type="InterPro" id="IPR001683">
    <property type="entry name" value="PX_dom"/>
</dbReference>
<dbReference type="CDD" id="cd06892">
    <property type="entry name" value="PX_SNX5_like"/>
    <property type="match status" value="1"/>
</dbReference>
<feature type="domain" description="PX" evidence="5">
    <location>
        <begin position="98"/>
        <end position="245"/>
    </location>
</feature>
<dbReference type="PANTHER" id="PTHR45850">
    <property type="entry name" value="SORTING NEXIN FAMILY MEMBER"/>
    <property type="match status" value="1"/>
</dbReference>
<dbReference type="Proteomes" id="UP000659654">
    <property type="component" value="Unassembled WGS sequence"/>
</dbReference>
<keyword evidence="3" id="KW-0653">Protein transport</keyword>
<dbReference type="SMR" id="A0A7I8XL81"/>
<dbReference type="GO" id="GO:0035091">
    <property type="term" value="F:phosphatidylinositol binding"/>
    <property type="evidence" value="ECO:0007669"/>
    <property type="project" value="InterPro"/>
</dbReference>
<dbReference type="GO" id="GO:0005768">
    <property type="term" value="C:endosome"/>
    <property type="evidence" value="ECO:0007669"/>
    <property type="project" value="UniProtKB-ARBA"/>
</dbReference>
<evidence type="ECO:0000313" key="6">
    <source>
        <dbReference type="EMBL" id="CAD5229974.1"/>
    </source>
</evidence>
<dbReference type="InterPro" id="IPR027267">
    <property type="entry name" value="AH/BAR_dom_sf"/>
</dbReference>
<dbReference type="AlphaFoldDB" id="A0A7I8XL81"/>
<dbReference type="CDD" id="cd07621">
    <property type="entry name" value="BAR_SNX5_6"/>
    <property type="match status" value="1"/>
</dbReference>
<dbReference type="GO" id="GO:0090389">
    <property type="term" value="P:phagosome-lysosome fusion involved in apoptotic cell clearance"/>
    <property type="evidence" value="ECO:0007669"/>
    <property type="project" value="TreeGrafter"/>
</dbReference>
<evidence type="ECO:0000313" key="7">
    <source>
        <dbReference type="Proteomes" id="UP000659654"/>
    </source>
</evidence>
<dbReference type="InterPro" id="IPR015404">
    <property type="entry name" value="Vps5_C"/>
</dbReference>
<dbReference type="Gene3D" id="1.20.1270.60">
    <property type="entry name" value="Arfaptin homology (AH) domain/BAR domain"/>
    <property type="match status" value="1"/>
</dbReference>
<proteinExistence type="inferred from homology"/>
<dbReference type="InterPro" id="IPR036871">
    <property type="entry name" value="PX_dom_sf"/>
</dbReference>
<dbReference type="OrthoDB" id="9976382at2759"/>
<reference evidence="6" key="1">
    <citation type="submission" date="2020-09" db="EMBL/GenBank/DDBJ databases">
        <authorList>
            <person name="Kikuchi T."/>
        </authorList>
    </citation>
    <scope>NUCLEOTIDE SEQUENCE</scope>
    <source>
        <strain evidence="6">Ka4C1</strain>
    </source>
</reference>
<name>A0A7I8XL81_BURXY</name>
<comment type="similarity">
    <text evidence="1">Belongs to the sorting nexin family.</text>
</comment>
<dbReference type="PANTHER" id="PTHR45850:SF1">
    <property type="entry name" value="SORTING NEXIN 6, ISOFORM B"/>
    <property type="match status" value="1"/>
</dbReference>
<evidence type="ECO:0000259" key="5">
    <source>
        <dbReference type="PROSITE" id="PS50195"/>
    </source>
</evidence>
<protein>
    <submittedName>
        <fullName evidence="6">(pine wood nematode) hypothetical protein</fullName>
    </submittedName>
</protein>
<evidence type="ECO:0000256" key="1">
    <source>
        <dbReference type="ARBA" id="ARBA00010883"/>
    </source>
</evidence>
<evidence type="ECO:0000256" key="3">
    <source>
        <dbReference type="ARBA" id="ARBA00022927"/>
    </source>
</evidence>
<evidence type="ECO:0000256" key="2">
    <source>
        <dbReference type="ARBA" id="ARBA00022448"/>
    </source>
</evidence>
<dbReference type="PROSITE" id="PS50195">
    <property type="entry name" value="PX"/>
    <property type="match status" value="1"/>
</dbReference>
<feature type="region of interest" description="Disordered" evidence="4">
    <location>
        <begin position="1"/>
        <end position="84"/>
    </location>
</feature>
<dbReference type="EMBL" id="CAJFCV020000005">
    <property type="protein sequence ID" value="CAG9120792.1"/>
    <property type="molecule type" value="Genomic_DNA"/>
</dbReference>
<dbReference type="SUPFAM" id="SSF64268">
    <property type="entry name" value="PX domain"/>
    <property type="match status" value="1"/>
</dbReference>
<keyword evidence="2" id="KW-0813">Transport</keyword>
<dbReference type="SUPFAM" id="SSF103657">
    <property type="entry name" value="BAR/IMD domain-like"/>
    <property type="match status" value="1"/>
</dbReference>
<comment type="caution">
    <text evidence="6">The sequence shown here is derived from an EMBL/GenBank/DDBJ whole genome shotgun (WGS) entry which is preliminary data.</text>
</comment>
<dbReference type="Gene3D" id="3.30.1520.10">
    <property type="entry name" value="Phox-like domain"/>
    <property type="match status" value="1"/>
</dbReference>
<evidence type="ECO:0000256" key="4">
    <source>
        <dbReference type="SAM" id="MobiDB-lite"/>
    </source>
</evidence>
<dbReference type="Proteomes" id="UP000582659">
    <property type="component" value="Unassembled WGS sequence"/>
</dbReference>
<keyword evidence="7" id="KW-1185">Reference proteome</keyword>
<accession>A0A7I8XL81</accession>
<dbReference type="FunFam" id="1.20.1270.60:FF:000008">
    <property type="entry name" value="Sorting nexin"/>
    <property type="match status" value="1"/>
</dbReference>
<feature type="compositionally biased region" description="Polar residues" evidence="4">
    <location>
        <begin position="49"/>
        <end position="59"/>
    </location>
</feature>
<dbReference type="EMBL" id="CAJFDI010000005">
    <property type="protein sequence ID" value="CAD5229974.1"/>
    <property type="molecule type" value="Genomic_DNA"/>
</dbReference>
<dbReference type="Pfam" id="PF00787">
    <property type="entry name" value="PX"/>
    <property type="match status" value="1"/>
</dbReference>